<evidence type="ECO:0000313" key="1">
    <source>
        <dbReference type="EMBL" id="KAF2163123.1"/>
    </source>
</evidence>
<keyword evidence="2" id="KW-1185">Reference proteome</keyword>
<dbReference type="EMBL" id="ML993610">
    <property type="protein sequence ID" value="KAF2163123.1"/>
    <property type="molecule type" value="Genomic_DNA"/>
</dbReference>
<reference evidence="1" key="1">
    <citation type="journal article" date="2020" name="Stud. Mycol.">
        <title>101 Dothideomycetes genomes: a test case for predicting lifestyles and emergence of pathogens.</title>
        <authorList>
            <person name="Haridas S."/>
            <person name="Albert R."/>
            <person name="Binder M."/>
            <person name="Bloem J."/>
            <person name="Labutti K."/>
            <person name="Salamov A."/>
            <person name="Andreopoulos B."/>
            <person name="Baker S."/>
            <person name="Barry K."/>
            <person name="Bills G."/>
            <person name="Bluhm B."/>
            <person name="Cannon C."/>
            <person name="Castanera R."/>
            <person name="Culley D."/>
            <person name="Daum C."/>
            <person name="Ezra D."/>
            <person name="Gonzalez J."/>
            <person name="Henrissat B."/>
            <person name="Kuo A."/>
            <person name="Liang C."/>
            <person name="Lipzen A."/>
            <person name="Lutzoni F."/>
            <person name="Magnuson J."/>
            <person name="Mondo S."/>
            <person name="Nolan M."/>
            <person name="Ohm R."/>
            <person name="Pangilinan J."/>
            <person name="Park H.-J."/>
            <person name="Ramirez L."/>
            <person name="Alfaro M."/>
            <person name="Sun H."/>
            <person name="Tritt A."/>
            <person name="Yoshinaga Y."/>
            <person name="Zwiers L.-H."/>
            <person name="Turgeon B."/>
            <person name="Goodwin S."/>
            <person name="Spatafora J."/>
            <person name="Crous P."/>
            <person name="Grigoriev I."/>
        </authorList>
    </citation>
    <scope>NUCLEOTIDE SEQUENCE</scope>
    <source>
        <strain evidence="1">ATCC 36951</strain>
    </source>
</reference>
<evidence type="ECO:0000313" key="2">
    <source>
        <dbReference type="Proteomes" id="UP000799537"/>
    </source>
</evidence>
<organism evidence="1 2">
    <name type="scientific">Zasmidium cellare ATCC 36951</name>
    <dbReference type="NCBI Taxonomy" id="1080233"/>
    <lineage>
        <taxon>Eukaryota</taxon>
        <taxon>Fungi</taxon>
        <taxon>Dikarya</taxon>
        <taxon>Ascomycota</taxon>
        <taxon>Pezizomycotina</taxon>
        <taxon>Dothideomycetes</taxon>
        <taxon>Dothideomycetidae</taxon>
        <taxon>Mycosphaerellales</taxon>
        <taxon>Mycosphaerellaceae</taxon>
        <taxon>Zasmidium</taxon>
    </lineage>
</organism>
<protein>
    <recommendedName>
        <fullName evidence="3">SnoaL-like domain-containing protein</fullName>
    </recommendedName>
</protein>
<proteinExistence type="predicted"/>
<dbReference type="Gene3D" id="3.10.450.50">
    <property type="match status" value="1"/>
</dbReference>
<name>A0A6A6C8G1_ZASCE</name>
<dbReference type="GeneID" id="54561439"/>
<dbReference type="SUPFAM" id="SSF54427">
    <property type="entry name" value="NTF2-like"/>
    <property type="match status" value="1"/>
</dbReference>
<dbReference type="InterPro" id="IPR032710">
    <property type="entry name" value="NTF2-like_dom_sf"/>
</dbReference>
<accession>A0A6A6C8G1</accession>
<evidence type="ECO:0008006" key="3">
    <source>
        <dbReference type="Google" id="ProtNLM"/>
    </source>
</evidence>
<dbReference type="OrthoDB" id="4800513at2759"/>
<dbReference type="AlphaFoldDB" id="A0A6A6C8G1"/>
<gene>
    <name evidence="1" type="ORF">M409DRAFT_26568</name>
</gene>
<dbReference type="RefSeq" id="XP_033664012.1">
    <property type="nucleotide sequence ID" value="XM_033808167.1"/>
</dbReference>
<sequence length="136" mass="15477">MTTTPQTPDALASAWASAWSQPEPTLWLPFYSPKAVYTDHAHGFSRTGHASLKIHHTIWRTSIPDFAMTIVERWHQQGTNIDTARYSIRFRATGTNLGDLPARKATGRKFVMHGRVDFEMLRLREGKGWVLGRVDE</sequence>
<dbReference type="Proteomes" id="UP000799537">
    <property type="component" value="Unassembled WGS sequence"/>
</dbReference>